<dbReference type="OrthoDB" id="9811177at2"/>
<accession>A0A5J6PWI6</accession>
<dbReference type="Proteomes" id="UP000325713">
    <property type="component" value="Chromosome"/>
</dbReference>
<dbReference type="CDD" id="cd07344">
    <property type="entry name" value="M48_yhfN_like"/>
    <property type="match status" value="1"/>
</dbReference>
<dbReference type="Gene3D" id="3.30.2010.10">
    <property type="entry name" value="Metalloproteases ('zincins'), catalytic domain"/>
    <property type="match status" value="1"/>
</dbReference>
<gene>
    <name evidence="2" type="ORF">D0T92_11180</name>
</gene>
<dbReference type="PANTHER" id="PTHR30399">
    <property type="entry name" value="UNCHARACTERIZED PROTEIN YGJP"/>
    <property type="match status" value="1"/>
</dbReference>
<evidence type="ECO:0000313" key="3">
    <source>
        <dbReference type="Proteomes" id="UP000325713"/>
    </source>
</evidence>
<dbReference type="KEGG" id="nzl:D0T92_11180"/>
<dbReference type="RefSeq" id="WP_151052878.1">
    <property type="nucleotide sequence ID" value="NZ_CP031700.1"/>
</dbReference>
<dbReference type="PANTHER" id="PTHR30399:SF1">
    <property type="entry name" value="UTP PYROPHOSPHATASE"/>
    <property type="match status" value="1"/>
</dbReference>
<sequence>MRLTHTLSDGLNIFIDLKRSAKKNIILRPLSANSIHLNIPPYINHKQLQSWLAKNEAIIRKILSRAPTVGTTLENMPEHIRYLGEYHSLHIHKLPDITHTPPNILLPDMPWSQQKIQLRHYLIERAAEILLTRLHHHAENLSLIPAAMALSNAKTFWGVCRSQTGIRLNWRLIGAPDFVIDYICIHELCHIPHPNHSKPFWAMVNRHTPHTNQAKQWLKQYGHELFLLDDTNNQAV</sequence>
<dbReference type="AlphaFoldDB" id="A0A5J6PWI6"/>
<evidence type="ECO:0000259" key="1">
    <source>
        <dbReference type="Pfam" id="PF01863"/>
    </source>
</evidence>
<dbReference type="Pfam" id="PF01863">
    <property type="entry name" value="YgjP-like"/>
    <property type="match status" value="1"/>
</dbReference>
<feature type="domain" description="YgjP-like metallopeptidase" evidence="1">
    <location>
        <begin position="23"/>
        <end position="220"/>
    </location>
</feature>
<organism evidence="2 3">
    <name type="scientific">Neisseria zalophi</name>
    <dbReference type="NCBI Taxonomy" id="640030"/>
    <lineage>
        <taxon>Bacteria</taxon>
        <taxon>Pseudomonadati</taxon>
        <taxon>Pseudomonadota</taxon>
        <taxon>Betaproteobacteria</taxon>
        <taxon>Neisseriales</taxon>
        <taxon>Neisseriaceae</taxon>
        <taxon>Neisseria</taxon>
    </lineage>
</organism>
<dbReference type="InterPro" id="IPR002725">
    <property type="entry name" value="YgjP-like_metallopeptidase"/>
</dbReference>
<keyword evidence="3" id="KW-1185">Reference proteome</keyword>
<dbReference type="InterPro" id="IPR053136">
    <property type="entry name" value="UTP_pyrophosphatase-like"/>
</dbReference>
<name>A0A5J6PWI6_9NEIS</name>
<protein>
    <submittedName>
        <fullName evidence="2">M48 family peptidase</fullName>
    </submittedName>
</protein>
<dbReference type="EMBL" id="CP031700">
    <property type="protein sequence ID" value="QEY27041.1"/>
    <property type="molecule type" value="Genomic_DNA"/>
</dbReference>
<evidence type="ECO:0000313" key="2">
    <source>
        <dbReference type="EMBL" id="QEY27041.1"/>
    </source>
</evidence>
<proteinExistence type="predicted"/>
<reference evidence="2 3" key="1">
    <citation type="submission" date="2018-08" db="EMBL/GenBank/DDBJ databases">
        <title>Neisseria zalophi ATCC BAA-2455 complete genome.</title>
        <authorList>
            <person name="Veseli I.A."/>
            <person name="Buttler R."/>
            <person name="Mascarenhas dos Santos A.C."/>
            <person name="Pombert J.-F."/>
        </authorList>
    </citation>
    <scope>NUCLEOTIDE SEQUENCE [LARGE SCALE GENOMIC DNA]</scope>
    <source>
        <strain evidence="2 3">ATCC BAA-2455</strain>
    </source>
</reference>